<keyword evidence="2" id="KW-1185">Reference proteome</keyword>
<gene>
    <name evidence="1" type="ORF">H312_03031</name>
</gene>
<proteinExistence type="predicted"/>
<dbReference type="AlphaFoldDB" id="A0A059EXX4"/>
<organism evidence="1 2">
    <name type="scientific">Anncaliia algerae PRA339</name>
    <dbReference type="NCBI Taxonomy" id="1288291"/>
    <lineage>
        <taxon>Eukaryota</taxon>
        <taxon>Fungi</taxon>
        <taxon>Fungi incertae sedis</taxon>
        <taxon>Microsporidia</taxon>
        <taxon>Tubulinosematoidea</taxon>
        <taxon>Tubulinosematidae</taxon>
        <taxon>Anncaliia</taxon>
    </lineage>
</organism>
<protein>
    <recommendedName>
        <fullName evidence="3">CTLH domain-containing protein</fullName>
    </recommendedName>
</protein>
<dbReference type="OrthoDB" id="2190337at2759"/>
<evidence type="ECO:0008006" key="3">
    <source>
        <dbReference type="Google" id="ProtNLM"/>
    </source>
</evidence>
<accession>A0A059EXX4</accession>
<reference evidence="1 2" key="2">
    <citation type="submission" date="2014-03" db="EMBL/GenBank/DDBJ databases">
        <title>The Genome Sequence of Anncaliia algerae insect isolate PRA339.</title>
        <authorList>
            <consortium name="The Broad Institute Genome Sequencing Platform"/>
            <consortium name="The Broad Institute Genome Sequencing Center for Infectious Disease"/>
            <person name="Cuomo C."/>
            <person name="Becnel J."/>
            <person name="Sanscrainte N."/>
            <person name="Walker B."/>
            <person name="Young S.K."/>
            <person name="Zeng Q."/>
            <person name="Gargeya S."/>
            <person name="Fitzgerald M."/>
            <person name="Haas B."/>
            <person name="Abouelleil A."/>
            <person name="Alvarado L."/>
            <person name="Arachchi H.M."/>
            <person name="Berlin A.M."/>
            <person name="Chapman S.B."/>
            <person name="Dewar J."/>
            <person name="Goldberg J."/>
            <person name="Griggs A."/>
            <person name="Gujja S."/>
            <person name="Hansen M."/>
            <person name="Howarth C."/>
            <person name="Imamovic A."/>
            <person name="Larimer J."/>
            <person name="McCowan C."/>
            <person name="Murphy C."/>
            <person name="Neiman D."/>
            <person name="Pearson M."/>
            <person name="Priest M."/>
            <person name="Roberts A."/>
            <person name="Saif S."/>
            <person name="Shea T."/>
            <person name="Sisk P."/>
            <person name="Sykes S."/>
            <person name="Wortman J."/>
            <person name="Nusbaum C."/>
            <person name="Birren B."/>
        </authorList>
    </citation>
    <scope>NUCLEOTIDE SEQUENCE [LARGE SCALE GENOMIC DNA]</scope>
    <source>
        <strain evidence="1 2">PRA339</strain>
    </source>
</reference>
<dbReference type="HOGENOM" id="CLU_1570230_0_0_1"/>
<name>A0A059EXX4_9MICR</name>
<sequence length="170" mass="20131">MISEKEYEIDEICLKIIKDHLSYKAYPETYKELADEDTLELEDILFRQKIIKLILNKECLVALDLVEEEELRKLLIKQSFVELVQKNETDKALALGTEYLNKYDNDDIFSVIGYSDLQDIKIKHFFDENASIDLSEKINESLFENKKKRNASLLMIAWFHYKSIQSFLHK</sequence>
<dbReference type="EMBL" id="KK365255">
    <property type="protein sequence ID" value="KCZ79574.1"/>
    <property type="molecule type" value="Genomic_DNA"/>
</dbReference>
<dbReference type="Proteomes" id="UP000030655">
    <property type="component" value="Unassembled WGS sequence"/>
</dbReference>
<evidence type="ECO:0000313" key="2">
    <source>
        <dbReference type="Proteomes" id="UP000030655"/>
    </source>
</evidence>
<feature type="non-terminal residue" evidence="1">
    <location>
        <position position="1"/>
    </location>
</feature>
<reference evidence="2" key="1">
    <citation type="submission" date="2013-02" db="EMBL/GenBank/DDBJ databases">
        <authorList>
            <consortium name="The Broad Institute Genome Sequencing Platform"/>
            <person name="Cuomo C."/>
            <person name="Becnel J."/>
            <person name="Sanscrainte N."/>
            <person name="Walker B."/>
            <person name="Young S.K."/>
            <person name="Zeng Q."/>
            <person name="Gargeya S."/>
            <person name="Fitzgerald M."/>
            <person name="Haas B."/>
            <person name="Abouelleil A."/>
            <person name="Alvarado L."/>
            <person name="Arachchi H.M."/>
            <person name="Berlin A.M."/>
            <person name="Chapman S.B."/>
            <person name="Dewar J."/>
            <person name="Goldberg J."/>
            <person name="Griggs A."/>
            <person name="Gujja S."/>
            <person name="Hansen M."/>
            <person name="Howarth C."/>
            <person name="Imamovic A."/>
            <person name="Larimer J."/>
            <person name="McCowan C."/>
            <person name="Murphy C."/>
            <person name="Neiman D."/>
            <person name="Pearson M."/>
            <person name="Priest M."/>
            <person name="Roberts A."/>
            <person name="Saif S."/>
            <person name="Shea T."/>
            <person name="Sisk P."/>
            <person name="Sykes S."/>
            <person name="Wortman J."/>
            <person name="Nusbaum C."/>
            <person name="Birren B."/>
        </authorList>
    </citation>
    <scope>NUCLEOTIDE SEQUENCE [LARGE SCALE GENOMIC DNA]</scope>
    <source>
        <strain evidence="2">PRA339</strain>
    </source>
</reference>
<dbReference type="VEuPathDB" id="MicrosporidiaDB:H312_03031"/>
<evidence type="ECO:0000313" key="1">
    <source>
        <dbReference type="EMBL" id="KCZ79574.1"/>
    </source>
</evidence>